<dbReference type="AlphaFoldDB" id="A0A6A2X7V8"/>
<gene>
    <name evidence="1" type="ORF">F3Y22_tig00111957pilonHSYRG00040</name>
</gene>
<protein>
    <recommendedName>
        <fullName evidence="3">Reverse transcriptase</fullName>
    </recommendedName>
</protein>
<comment type="caution">
    <text evidence="1">The sequence shown here is derived from an EMBL/GenBank/DDBJ whole genome shotgun (WGS) entry which is preliminary data.</text>
</comment>
<dbReference type="EMBL" id="VEPZ02001471">
    <property type="protein sequence ID" value="KAE8671381.1"/>
    <property type="molecule type" value="Genomic_DNA"/>
</dbReference>
<organism evidence="1 2">
    <name type="scientific">Hibiscus syriacus</name>
    <name type="common">Rose of Sharon</name>
    <dbReference type="NCBI Taxonomy" id="106335"/>
    <lineage>
        <taxon>Eukaryota</taxon>
        <taxon>Viridiplantae</taxon>
        <taxon>Streptophyta</taxon>
        <taxon>Embryophyta</taxon>
        <taxon>Tracheophyta</taxon>
        <taxon>Spermatophyta</taxon>
        <taxon>Magnoliopsida</taxon>
        <taxon>eudicotyledons</taxon>
        <taxon>Gunneridae</taxon>
        <taxon>Pentapetalae</taxon>
        <taxon>rosids</taxon>
        <taxon>malvids</taxon>
        <taxon>Malvales</taxon>
        <taxon>Malvaceae</taxon>
        <taxon>Malvoideae</taxon>
        <taxon>Hibiscus</taxon>
    </lineage>
</organism>
<proteinExistence type="predicted"/>
<dbReference type="Proteomes" id="UP000436088">
    <property type="component" value="Unassembled WGS sequence"/>
</dbReference>
<accession>A0A6A2X7V8</accession>
<evidence type="ECO:0008006" key="3">
    <source>
        <dbReference type="Google" id="ProtNLM"/>
    </source>
</evidence>
<keyword evidence="2" id="KW-1185">Reference proteome</keyword>
<evidence type="ECO:0000313" key="1">
    <source>
        <dbReference type="EMBL" id="KAE8671381.1"/>
    </source>
</evidence>
<evidence type="ECO:0000313" key="2">
    <source>
        <dbReference type="Proteomes" id="UP000436088"/>
    </source>
</evidence>
<sequence>MDPKDVVFGWDLSLRALSRRGPPVPSWWLREAVMGSSLVENKAGVDSSGQAGYPATMKLISWNVCELGTPREINRLRNSLRVIPGLILTSLLEKVSSWFGALQVSMGVRRNVVVLTLGIFYTIWDLTNLCRGWWPGTSMRLRTHLKSDEGNFVQNRTDPVELISVANRYFKELFQSSNPGVASPIFNEIEPQVTDEMNESLLSHFRDEEVWHVIKGMAPLKASGMDEFPAVFYQKYWHVIVDDIV</sequence>
<reference evidence="1" key="1">
    <citation type="submission" date="2019-09" db="EMBL/GenBank/DDBJ databases">
        <title>Draft genome information of white flower Hibiscus syriacus.</title>
        <authorList>
            <person name="Kim Y.-M."/>
        </authorList>
    </citation>
    <scope>NUCLEOTIDE SEQUENCE [LARGE SCALE GENOMIC DNA]</scope>
    <source>
        <strain evidence="1">YM2019G1</strain>
    </source>
</reference>
<name>A0A6A2X7V8_HIBSY</name>